<sequence length="83" mass="9717">MLGQDYLLEFIVRAGIEKSHCAPLYLLSYCVRFAEYGWNENYGYFCPLIDLKVSFFLFKTIEVPCLQHSQNRMKISVLNPLCD</sequence>
<accession>A0AAW1IBT8</accession>
<evidence type="ECO:0000313" key="2">
    <source>
        <dbReference type="Proteomes" id="UP001458880"/>
    </source>
</evidence>
<comment type="caution">
    <text evidence="1">The sequence shown here is derived from an EMBL/GenBank/DDBJ whole genome shotgun (WGS) entry which is preliminary data.</text>
</comment>
<evidence type="ECO:0000313" key="1">
    <source>
        <dbReference type="EMBL" id="KAK9686734.1"/>
    </source>
</evidence>
<organism evidence="1 2">
    <name type="scientific">Popillia japonica</name>
    <name type="common">Japanese beetle</name>
    <dbReference type="NCBI Taxonomy" id="7064"/>
    <lineage>
        <taxon>Eukaryota</taxon>
        <taxon>Metazoa</taxon>
        <taxon>Ecdysozoa</taxon>
        <taxon>Arthropoda</taxon>
        <taxon>Hexapoda</taxon>
        <taxon>Insecta</taxon>
        <taxon>Pterygota</taxon>
        <taxon>Neoptera</taxon>
        <taxon>Endopterygota</taxon>
        <taxon>Coleoptera</taxon>
        <taxon>Polyphaga</taxon>
        <taxon>Scarabaeiformia</taxon>
        <taxon>Scarabaeidae</taxon>
        <taxon>Rutelinae</taxon>
        <taxon>Popillia</taxon>
    </lineage>
</organism>
<dbReference type="EMBL" id="JASPKY010000686">
    <property type="protein sequence ID" value="KAK9686734.1"/>
    <property type="molecule type" value="Genomic_DNA"/>
</dbReference>
<name>A0AAW1IBT8_POPJA</name>
<keyword evidence="2" id="KW-1185">Reference proteome</keyword>
<dbReference type="AlphaFoldDB" id="A0AAW1IBT8"/>
<gene>
    <name evidence="1" type="ORF">QE152_g36974</name>
</gene>
<protein>
    <submittedName>
        <fullName evidence="1">Uncharacterized protein</fullName>
    </submittedName>
</protein>
<reference evidence="1 2" key="1">
    <citation type="journal article" date="2024" name="BMC Genomics">
        <title>De novo assembly and annotation of Popillia japonica's genome with initial clues to its potential as an invasive pest.</title>
        <authorList>
            <person name="Cucini C."/>
            <person name="Boschi S."/>
            <person name="Funari R."/>
            <person name="Cardaioli E."/>
            <person name="Iannotti N."/>
            <person name="Marturano G."/>
            <person name="Paoli F."/>
            <person name="Bruttini M."/>
            <person name="Carapelli A."/>
            <person name="Frati F."/>
            <person name="Nardi F."/>
        </authorList>
    </citation>
    <scope>NUCLEOTIDE SEQUENCE [LARGE SCALE GENOMIC DNA]</scope>
    <source>
        <strain evidence="1">DMR45628</strain>
    </source>
</reference>
<dbReference type="Proteomes" id="UP001458880">
    <property type="component" value="Unassembled WGS sequence"/>
</dbReference>
<proteinExistence type="predicted"/>